<evidence type="ECO:0000259" key="1">
    <source>
        <dbReference type="Pfam" id="PF00534"/>
    </source>
</evidence>
<proteinExistence type="predicted"/>
<dbReference type="Gene3D" id="3.40.50.2000">
    <property type="entry name" value="Glycogen Phosphorylase B"/>
    <property type="match status" value="2"/>
</dbReference>
<sequence>MKKKVLIVASFLAGHGGEETVIKQFINLMAPEFKIDLLVVPAIGTQTWLNDDHVPLNRLYVTTKQTASAKFSFLLHNLNKSQPDIVICLTPKLLFNVWLIQKILRRNFRILSWIQFTLKNKFAPKILRFLRFADGHLALTREMVADLKDLQIPATKIFLVHNPVLPQNKVIIPAKPTRFLFVGRIEFKGDKNLQELLHALALIEPTQNWQLDIYGHDDSPKQQETQQCKALIAHLHLATRVNWRGFQPQLWQNLQRADCLILPSCSESFGMAVCEAISYGLPVVAANSACGPVEIINNNNGFLYSSGNIQQLSSYLTGFCQHKYQFEAEKVKKSIEPFYTDNYQQNVSQILQHLLKEN</sequence>
<accession>A0ABY4PCB8</accession>
<dbReference type="GO" id="GO:0016757">
    <property type="term" value="F:glycosyltransferase activity"/>
    <property type="evidence" value="ECO:0007669"/>
    <property type="project" value="UniProtKB-KW"/>
</dbReference>
<keyword evidence="2" id="KW-0328">Glycosyltransferase</keyword>
<dbReference type="Proteomes" id="UP000831947">
    <property type="component" value="Chromosome"/>
</dbReference>
<organism evidence="2 3">
    <name type="scientific">Bombilactobacillus thymidiniphilus</name>
    <dbReference type="NCBI Taxonomy" id="2923363"/>
    <lineage>
        <taxon>Bacteria</taxon>
        <taxon>Bacillati</taxon>
        <taxon>Bacillota</taxon>
        <taxon>Bacilli</taxon>
        <taxon>Lactobacillales</taxon>
        <taxon>Lactobacillaceae</taxon>
        <taxon>Bombilactobacillus</taxon>
    </lineage>
</organism>
<keyword evidence="2" id="KW-0808">Transferase</keyword>
<dbReference type="InterPro" id="IPR001296">
    <property type="entry name" value="Glyco_trans_1"/>
</dbReference>
<dbReference type="EMBL" id="CP093365">
    <property type="protein sequence ID" value="UQS83294.1"/>
    <property type="molecule type" value="Genomic_DNA"/>
</dbReference>
<dbReference type="PANTHER" id="PTHR12526:SF630">
    <property type="entry name" value="GLYCOSYLTRANSFERASE"/>
    <property type="match status" value="1"/>
</dbReference>
<dbReference type="Pfam" id="PF00534">
    <property type="entry name" value="Glycos_transf_1"/>
    <property type="match status" value="1"/>
</dbReference>
<dbReference type="PANTHER" id="PTHR12526">
    <property type="entry name" value="GLYCOSYLTRANSFERASE"/>
    <property type="match status" value="1"/>
</dbReference>
<dbReference type="EC" id="2.4.-.-" evidence="2"/>
<protein>
    <submittedName>
        <fullName evidence="2">Glycosyltransferase</fullName>
        <ecNumber evidence="2">2.4.-.-</ecNumber>
    </submittedName>
</protein>
<evidence type="ECO:0000313" key="2">
    <source>
        <dbReference type="EMBL" id="UQS83294.1"/>
    </source>
</evidence>
<dbReference type="RefSeq" id="WP_249512520.1">
    <property type="nucleotide sequence ID" value="NZ_CP093365.1"/>
</dbReference>
<evidence type="ECO:0000313" key="3">
    <source>
        <dbReference type="Proteomes" id="UP000831947"/>
    </source>
</evidence>
<name>A0ABY4PCB8_9LACO</name>
<keyword evidence="3" id="KW-1185">Reference proteome</keyword>
<dbReference type="SUPFAM" id="SSF53756">
    <property type="entry name" value="UDP-Glycosyltransferase/glycogen phosphorylase"/>
    <property type="match status" value="1"/>
</dbReference>
<reference evidence="2 3" key="1">
    <citation type="journal article" date="2022" name="Int. J. Syst. Evol. Microbiol.">
        <title>Apilactobacillus apisilvae sp. nov., Nicolia spurrieriana gen. nov. sp. nov., Bombilactobacillus folatiphilus sp. nov. and Bombilactobacillus thymidiniphilus sp. nov., four new lactic acid bacterial isolates from stingless bees Tetragonula carbonaria and Austroplebeia australis.</title>
        <authorList>
            <person name="Oliphant S.A."/>
            <person name="Watson-Haigh N.S."/>
            <person name="Sumby K.M."/>
            <person name="Gardner J."/>
            <person name="Groom S."/>
            <person name="Jiranek V."/>
        </authorList>
    </citation>
    <scope>NUCLEOTIDE SEQUENCE [LARGE SCALE GENOMIC DNA]</scope>
    <source>
        <strain evidence="2 3">SG4_A1</strain>
    </source>
</reference>
<gene>
    <name evidence="2" type="ORF">MOO47_05820</name>
</gene>
<feature type="domain" description="Glycosyl transferase family 1" evidence="1">
    <location>
        <begin position="170"/>
        <end position="318"/>
    </location>
</feature>